<dbReference type="Pfam" id="PF00117">
    <property type="entry name" value="GATase"/>
    <property type="match status" value="1"/>
</dbReference>
<dbReference type="HOGENOM" id="CLU_054974_3_3_2"/>
<dbReference type="PANTHER" id="PTHR42695">
    <property type="entry name" value="GLUTAMINE AMIDOTRANSFERASE YLR126C-RELATED"/>
    <property type="match status" value="1"/>
</dbReference>
<dbReference type="SUPFAM" id="SSF52317">
    <property type="entry name" value="Class I glutamine amidotransferase-like"/>
    <property type="match status" value="1"/>
</dbReference>
<dbReference type="Proteomes" id="UP000033123">
    <property type="component" value="Chromosome"/>
</dbReference>
<dbReference type="EMBL" id="CP009508">
    <property type="protein sequence ID" value="AKB35831.1"/>
    <property type="molecule type" value="Genomic_DNA"/>
</dbReference>
<dbReference type="InterPro" id="IPR029062">
    <property type="entry name" value="Class_I_gatase-like"/>
</dbReference>
<sequence length="248" mass="28448">MRIHCLQHLKNDTLGSIGVCVSLKGHRLTKTLLYEDPVFPEPEEFDMLLIMGGTMSVYQEEEFLWLKPEKEFVKKVIDAGKPVLGSCFGAQLIAEVLGGKVTRNRFKEIGWHRVKASAGENLNNEAGLNSELPSCLFPEFTAFMWHGDTFEIPTDAVRLFESEACPNQGFIYRGNILGLQFHPEADRQWIRNLIKDSGHELVEGKFIQPEKEILRHEHLLEDSQSIAFSLMDWFEEKCEKLKLNKQLK</sequence>
<dbReference type="GO" id="GO:0005829">
    <property type="term" value="C:cytosol"/>
    <property type="evidence" value="ECO:0007669"/>
    <property type="project" value="TreeGrafter"/>
</dbReference>
<dbReference type="PATRIC" id="fig|1434118.4.peg.1577"/>
<dbReference type="RefSeq" id="WP_048181062.1">
    <property type="nucleotide sequence ID" value="NZ_CP009508.1"/>
</dbReference>
<name>A0A0E3LCN5_9EURY</name>
<evidence type="ECO:0000259" key="1">
    <source>
        <dbReference type="Pfam" id="PF00117"/>
    </source>
</evidence>
<dbReference type="InterPro" id="IPR017926">
    <property type="entry name" value="GATASE"/>
</dbReference>
<dbReference type="AlphaFoldDB" id="A0A0E3LCN5"/>
<dbReference type="STRING" id="1434118.MSSAC_1241"/>
<dbReference type="FunFam" id="3.40.50.880:FF:000033">
    <property type="entry name" value="Glutamine amidotransferase class-I"/>
    <property type="match status" value="1"/>
</dbReference>
<dbReference type="InterPro" id="IPR044992">
    <property type="entry name" value="ChyE-like"/>
</dbReference>
<evidence type="ECO:0000313" key="3">
    <source>
        <dbReference type="Proteomes" id="UP000033123"/>
    </source>
</evidence>
<gene>
    <name evidence="2" type="ORF">MSSAC_1241</name>
</gene>
<dbReference type="GeneID" id="24870828"/>
<dbReference type="Gene3D" id="3.40.50.880">
    <property type="match status" value="1"/>
</dbReference>
<accession>A0A0E3LCN5</accession>
<dbReference type="PROSITE" id="PS51273">
    <property type="entry name" value="GATASE_TYPE_1"/>
    <property type="match status" value="1"/>
</dbReference>
<reference evidence="2 3" key="1">
    <citation type="submission" date="2014-07" db="EMBL/GenBank/DDBJ databases">
        <title>Methanogenic archaea and the global carbon cycle.</title>
        <authorList>
            <person name="Henriksen J.R."/>
            <person name="Luke J."/>
            <person name="Reinhart S."/>
            <person name="Benedict M.N."/>
            <person name="Youngblut N.D."/>
            <person name="Metcalf M.E."/>
            <person name="Whitaker R.J."/>
            <person name="Metcalf W.W."/>
        </authorList>
    </citation>
    <scope>NUCLEOTIDE SEQUENCE [LARGE SCALE GENOMIC DNA]</scope>
    <source>
        <strain evidence="2 3">C2J</strain>
    </source>
</reference>
<evidence type="ECO:0000313" key="2">
    <source>
        <dbReference type="EMBL" id="AKB35831.1"/>
    </source>
</evidence>
<feature type="domain" description="Glutamine amidotransferase" evidence="1">
    <location>
        <begin position="42"/>
        <end position="186"/>
    </location>
</feature>
<organism evidence="2 3">
    <name type="scientific">Methanosarcina siciliae C2J</name>
    <dbReference type="NCBI Taxonomy" id="1434118"/>
    <lineage>
        <taxon>Archaea</taxon>
        <taxon>Methanobacteriati</taxon>
        <taxon>Methanobacteriota</taxon>
        <taxon>Stenosarchaea group</taxon>
        <taxon>Methanomicrobia</taxon>
        <taxon>Methanosarcinales</taxon>
        <taxon>Methanosarcinaceae</taxon>
        <taxon>Methanosarcina</taxon>
    </lineage>
</organism>
<protein>
    <submittedName>
        <fullName evidence="2">GMP synthase (Glutamine-hydrolyzing)</fullName>
    </submittedName>
</protein>
<dbReference type="PANTHER" id="PTHR42695:SF5">
    <property type="entry name" value="GLUTAMINE AMIDOTRANSFERASE YLR126C-RELATED"/>
    <property type="match status" value="1"/>
</dbReference>
<dbReference type="KEGG" id="msj:MSSAC_1241"/>
<dbReference type="CDD" id="cd01741">
    <property type="entry name" value="GATase1_1"/>
    <property type="match status" value="1"/>
</dbReference>
<proteinExistence type="predicted"/>